<sequence length="300" mass="32710">MKGSIISIAGFIALSAAQLVQRPDQQYPRVALETATDKVNAVTAYFNNRANITNFDDGRAFSNDVVTQLKTITDYFNSTLYKTINPQYYQPNSPPPKTAPLLSAGMKRKRTCAERKAIVTAYKNLFVALDTADKAVQAAACRGEALPPPGFMLQDGYRANSVNDAAGAQLQKMQDDVQRLWDTLANKYPAFYFYVFGCKQRLNPASCDQEEGGPVASSTCCVWKYVDGVNPNAQFGYGSDDKNCQIPEADFEAVVDFADGVGPQASFGWVNIKDCRECDPNANPLPKCAAVPDCKVTTTG</sequence>
<keyword evidence="3" id="KW-1185">Reference proteome</keyword>
<feature type="signal peptide" evidence="1">
    <location>
        <begin position="1"/>
        <end position="17"/>
    </location>
</feature>
<reference evidence="2 3" key="1">
    <citation type="submission" date="2019-10" db="EMBL/GenBank/DDBJ databases">
        <authorList>
            <person name="Palmer J.M."/>
        </authorList>
    </citation>
    <scope>NUCLEOTIDE SEQUENCE [LARGE SCALE GENOMIC DNA]</scope>
    <source>
        <strain evidence="2 3">TWF694</strain>
    </source>
</reference>
<proteinExistence type="predicted"/>
<evidence type="ECO:0000256" key="1">
    <source>
        <dbReference type="SAM" id="SignalP"/>
    </source>
</evidence>
<dbReference type="Proteomes" id="UP001365542">
    <property type="component" value="Unassembled WGS sequence"/>
</dbReference>
<protein>
    <recommendedName>
        <fullName evidence="4">Secreted protein</fullName>
    </recommendedName>
</protein>
<dbReference type="AlphaFoldDB" id="A0AAV9XAB1"/>
<evidence type="ECO:0000313" key="3">
    <source>
        <dbReference type="Proteomes" id="UP001365542"/>
    </source>
</evidence>
<accession>A0AAV9XAB1</accession>
<evidence type="ECO:0008006" key="4">
    <source>
        <dbReference type="Google" id="ProtNLM"/>
    </source>
</evidence>
<keyword evidence="1" id="KW-0732">Signal</keyword>
<name>A0AAV9XAB1_9PEZI</name>
<organism evidence="2 3">
    <name type="scientific">Orbilia ellipsospora</name>
    <dbReference type="NCBI Taxonomy" id="2528407"/>
    <lineage>
        <taxon>Eukaryota</taxon>
        <taxon>Fungi</taxon>
        <taxon>Dikarya</taxon>
        <taxon>Ascomycota</taxon>
        <taxon>Pezizomycotina</taxon>
        <taxon>Orbiliomycetes</taxon>
        <taxon>Orbiliales</taxon>
        <taxon>Orbiliaceae</taxon>
        <taxon>Orbilia</taxon>
    </lineage>
</organism>
<feature type="chain" id="PRO_5043676290" description="Secreted protein" evidence="1">
    <location>
        <begin position="18"/>
        <end position="300"/>
    </location>
</feature>
<gene>
    <name evidence="2" type="ORF">TWF694_001950</name>
</gene>
<dbReference type="EMBL" id="JAVHJO010000010">
    <property type="protein sequence ID" value="KAK6535495.1"/>
    <property type="molecule type" value="Genomic_DNA"/>
</dbReference>
<evidence type="ECO:0000313" key="2">
    <source>
        <dbReference type="EMBL" id="KAK6535495.1"/>
    </source>
</evidence>
<comment type="caution">
    <text evidence="2">The sequence shown here is derived from an EMBL/GenBank/DDBJ whole genome shotgun (WGS) entry which is preliminary data.</text>
</comment>